<dbReference type="InterPro" id="IPR019692">
    <property type="entry name" value="CFP-6_PH"/>
</dbReference>
<keyword evidence="4" id="KW-1185">Reference proteome</keyword>
<evidence type="ECO:0000313" key="4">
    <source>
        <dbReference type="Proteomes" id="UP000598174"/>
    </source>
</evidence>
<protein>
    <recommendedName>
        <fullName evidence="2">Low molecular weight protein antigen 6 PH domain-containing protein</fullName>
    </recommendedName>
</protein>
<comment type="caution">
    <text evidence="3">The sequence shown here is derived from an EMBL/GenBank/DDBJ whole genome shotgun (WGS) entry which is preliminary data.</text>
</comment>
<dbReference type="AlphaFoldDB" id="A0A919ML75"/>
<gene>
    <name evidence="3" type="ORF">Afe05nite_37670</name>
</gene>
<reference evidence="3" key="1">
    <citation type="submission" date="2021-01" db="EMBL/GenBank/DDBJ databases">
        <title>Whole genome shotgun sequence of Actinoplanes ferrugineus NBRC 15555.</title>
        <authorList>
            <person name="Komaki H."/>
            <person name="Tamura T."/>
        </authorList>
    </citation>
    <scope>NUCLEOTIDE SEQUENCE</scope>
    <source>
        <strain evidence="3">NBRC 15555</strain>
    </source>
</reference>
<sequence>MQWRIKPVLPVTKLMGAVAIMVLAAAFAGADPIRWGIAGVAAAGVFLWALRDLLAPIRLAADPSGVTVVTGFAGRRHLPWTAIERVRVDRRTHRGLRTEMLELDAGDAIYLFSTNDLGAQPEEVAATLSDLRATAVSLDENQVGPA</sequence>
<proteinExistence type="predicted"/>
<dbReference type="Proteomes" id="UP000598174">
    <property type="component" value="Unassembled WGS sequence"/>
</dbReference>
<evidence type="ECO:0000259" key="2">
    <source>
        <dbReference type="Pfam" id="PF10756"/>
    </source>
</evidence>
<feature type="domain" description="Low molecular weight protein antigen 6 PH" evidence="2">
    <location>
        <begin position="58"/>
        <end position="132"/>
    </location>
</feature>
<keyword evidence="1" id="KW-0472">Membrane</keyword>
<evidence type="ECO:0000313" key="3">
    <source>
        <dbReference type="EMBL" id="GIE11927.1"/>
    </source>
</evidence>
<feature type="transmembrane region" description="Helical" evidence="1">
    <location>
        <begin position="7"/>
        <end position="27"/>
    </location>
</feature>
<organism evidence="3 4">
    <name type="scientific">Paractinoplanes ferrugineus</name>
    <dbReference type="NCBI Taxonomy" id="113564"/>
    <lineage>
        <taxon>Bacteria</taxon>
        <taxon>Bacillati</taxon>
        <taxon>Actinomycetota</taxon>
        <taxon>Actinomycetes</taxon>
        <taxon>Micromonosporales</taxon>
        <taxon>Micromonosporaceae</taxon>
        <taxon>Paractinoplanes</taxon>
    </lineage>
</organism>
<feature type="transmembrane region" description="Helical" evidence="1">
    <location>
        <begin position="33"/>
        <end position="50"/>
    </location>
</feature>
<dbReference type="RefSeq" id="WP_203818436.1">
    <property type="nucleotide sequence ID" value="NZ_BAAABP010000038.1"/>
</dbReference>
<keyword evidence="1" id="KW-0812">Transmembrane</keyword>
<accession>A0A919ML75</accession>
<evidence type="ECO:0000256" key="1">
    <source>
        <dbReference type="SAM" id="Phobius"/>
    </source>
</evidence>
<dbReference type="EMBL" id="BOMM01000035">
    <property type="protein sequence ID" value="GIE11927.1"/>
    <property type="molecule type" value="Genomic_DNA"/>
</dbReference>
<name>A0A919ML75_9ACTN</name>
<dbReference type="Pfam" id="PF10756">
    <property type="entry name" value="bPH_6"/>
    <property type="match status" value="1"/>
</dbReference>
<keyword evidence="1" id="KW-1133">Transmembrane helix</keyword>